<organism evidence="1 2">
    <name type="scientific">Laccaria amethystina LaAM-08-1</name>
    <dbReference type="NCBI Taxonomy" id="1095629"/>
    <lineage>
        <taxon>Eukaryota</taxon>
        <taxon>Fungi</taxon>
        <taxon>Dikarya</taxon>
        <taxon>Basidiomycota</taxon>
        <taxon>Agaricomycotina</taxon>
        <taxon>Agaricomycetes</taxon>
        <taxon>Agaricomycetidae</taxon>
        <taxon>Agaricales</taxon>
        <taxon>Agaricineae</taxon>
        <taxon>Hydnangiaceae</taxon>
        <taxon>Laccaria</taxon>
    </lineage>
</organism>
<name>A0A0C9XUA4_9AGAR</name>
<reference evidence="2" key="2">
    <citation type="submission" date="2015-01" db="EMBL/GenBank/DDBJ databases">
        <title>Evolutionary Origins and Diversification of the Mycorrhizal Mutualists.</title>
        <authorList>
            <consortium name="DOE Joint Genome Institute"/>
            <consortium name="Mycorrhizal Genomics Consortium"/>
            <person name="Kohler A."/>
            <person name="Kuo A."/>
            <person name="Nagy L.G."/>
            <person name="Floudas D."/>
            <person name="Copeland A."/>
            <person name="Barry K.W."/>
            <person name="Cichocki N."/>
            <person name="Veneault-Fourrey C."/>
            <person name="LaButti K."/>
            <person name="Lindquist E.A."/>
            <person name="Lipzen A."/>
            <person name="Lundell T."/>
            <person name="Morin E."/>
            <person name="Murat C."/>
            <person name="Riley R."/>
            <person name="Ohm R."/>
            <person name="Sun H."/>
            <person name="Tunlid A."/>
            <person name="Henrissat B."/>
            <person name="Grigoriev I.V."/>
            <person name="Hibbett D.S."/>
            <person name="Martin F."/>
        </authorList>
    </citation>
    <scope>NUCLEOTIDE SEQUENCE [LARGE SCALE GENOMIC DNA]</scope>
    <source>
        <strain evidence="2">LaAM-08-1</strain>
    </source>
</reference>
<keyword evidence="2" id="KW-1185">Reference proteome</keyword>
<dbReference type="HOGENOM" id="CLU_2223676_0_0_1"/>
<accession>A0A0C9XUA4</accession>
<dbReference type="Proteomes" id="UP000054477">
    <property type="component" value="Unassembled WGS sequence"/>
</dbReference>
<dbReference type="AlphaFoldDB" id="A0A0C9XUA4"/>
<dbReference type="EMBL" id="KN838646">
    <property type="protein sequence ID" value="KIJ99477.1"/>
    <property type="molecule type" value="Genomic_DNA"/>
</dbReference>
<sequence length="106" mass="11664">MNPGAIPESQKWIGVPGLAPNAPPPFPSLALVNLWCNTPRCVNPCHNCGVFVSSALAWCPALSYSVSTYRCLCTRTKDIRKPSTILQTARQICLFLERDKQQMTAT</sequence>
<evidence type="ECO:0000313" key="2">
    <source>
        <dbReference type="Proteomes" id="UP000054477"/>
    </source>
</evidence>
<gene>
    <name evidence="1" type="ORF">K443DRAFT_171732</name>
</gene>
<reference evidence="1 2" key="1">
    <citation type="submission" date="2014-04" db="EMBL/GenBank/DDBJ databases">
        <authorList>
            <consortium name="DOE Joint Genome Institute"/>
            <person name="Kuo A."/>
            <person name="Kohler A."/>
            <person name="Nagy L.G."/>
            <person name="Floudas D."/>
            <person name="Copeland A."/>
            <person name="Barry K.W."/>
            <person name="Cichocki N."/>
            <person name="Veneault-Fourrey C."/>
            <person name="LaButti K."/>
            <person name="Lindquist E.A."/>
            <person name="Lipzen A."/>
            <person name="Lundell T."/>
            <person name="Morin E."/>
            <person name="Murat C."/>
            <person name="Sun H."/>
            <person name="Tunlid A."/>
            <person name="Henrissat B."/>
            <person name="Grigoriev I.V."/>
            <person name="Hibbett D.S."/>
            <person name="Martin F."/>
            <person name="Nordberg H.P."/>
            <person name="Cantor M.N."/>
            <person name="Hua S.X."/>
        </authorList>
    </citation>
    <scope>NUCLEOTIDE SEQUENCE [LARGE SCALE GENOMIC DNA]</scope>
    <source>
        <strain evidence="1 2">LaAM-08-1</strain>
    </source>
</reference>
<protein>
    <submittedName>
        <fullName evidence="1">Uncharacterized protein</fullName>
    </submittedName>
</protein>
<evidence type="ECO:0000313" key="1">
    <source>
        <dbReference type="EMBL" id="KIJ99477.1"/>
    </source>
</evidence>
<proteinExistence type="predicted"/>